<dbReference type="AlphaFoldDB" id="A0A4W4GX50"/>
<keyword evidence="2" id="KW-1185">Reference proteome</keyword>
<protein>
    <submittedName>
        <fullName evidence="1">Uncharacterized protein</fullName>
    </submittedName>
</protein>
<proteinExistence type="predicted"/>
<evidence type="ECO:0000313" key="2">
    <source>
        <dbReference type="Proteomes" id="UP000314983"/>
    </source>
</evidence>
<dbReference type="GO" id="GO:0051015">
    <property type="term" value="F:actin filament binding"/>
    <property type="evidence" value="ECO:0007669"/>
    <property type="project" value="InterPro"/>
</dbReference>
<sequence>MTVADSSVFYSGDEEIPQAALGSSTSMPVECNWPAGLESVSQVRDLGAEESGQSVCGSIGPTEEGHVYHSASVMKDVENSIANNVSHVTSPVTAQAAERESEAAVNISMARSDELLAVQHTMAAAGEAAQLHVEDKKQMEQSLLSYTLTEAPLQPQAEQAGEIPERGKKLTIQALQISIISKSSDAHEQVGDIMLPASASPGDELGVYSVCNGNSVRARLNISFNHLTHEKYGTVSYRQIRRGHTRQRIEEFESRMQL</sequence>
<reference evidence="1" key="5">
    <citation type="submission" date="2025-09" db="UniProtKB">
        <authorList>
            <consortium name="Ensembl"/>
        </authorList>
    </citation>
    <scope>IDENTIFICATION</scope>
</reference>
<dbReference type="GO" id="GO:0007015">
    <property type="term" value="P:actin filament organization"/>
    <property type="evidence" value="ECO:0007669"/>
    <property type="project" value="InterPro"/>
</dbReference>
<dbReference type="OMA" id="SKLQCAV"/>
<accession>A0A4W4GX50</accession>
<gene>
    <name evidence="1" type="primary">LOC113574622</name>
</gene>
<dbReference type="InterPro" id="IPR045346">
    <property type="entry name" value="Ermin"/>
</dbReference>
<evidence type="ECO:0000313" key="1">
    <source>
        <dbReference type="Ensembl" id="ENSEEEP00000043433.2"/>
    </source>
</evidence>
<reference evidence="1" key="3">
    <citation type="submission" date="2020-05" db="EMBL/GenBank/DDBJ databases">
        <title>Electrophorus electricus (electric eel) genome, fEleEle1, primary haplotype.</title>
        <authorList>
            <person name="Myers G."/>
            <person name="Meyer A."/>
            <person name="Fedrigo O."/>
            <person name="Formenti G."/>
            <person name="Rhie A."/>
            <person name="Tracey A."/>
            <person name="Sims Y."/>
            <person name="Jarvis E.D."/>
        </authorList>
    </citation>
    <scope>NUCLEOTIDE SEQUENCE [LARGE SCALE GENOMIC DNA]</scope>
</reference>
<dbReference type="Proteomes" id="UP000314983">
    <property type="component" value="Chromosome 2"/>
</dbReference>
<organism evidence="1 2">
    <name type="scientific">Electrophorus electricus</name>
    <name type="common">Electric eel</name>
    <name type="synonym">Gymnotus electricus</name>
    <dbReference type="NCBI Taxonomy" id="8005"/>
    <lineage>
        <taxon>Eukaryota</taxon>
        <taxon>Metazoa</taxon>
        <taxon>Chordata</taxon>
        <taxon>Craniata</taxon>
        <taxon>Vertebrata</taxon>
        <taxon>Euteleostomi</taxon>
        <taxon>Actinopterygii</taxon>
        <taxon>Neopterygii</taxon>
        <taxon>Teleostei</taxon>
        <taxon>Ostariophysi</taxon>
        <taxon>Gymnotiformes</taxon>
        <taxon>Gymnotoidei</taxon>
        <taxon>Gymnotidae</taxon>
        <taxon>Electrophorus</taxon>
    </lineage>
</organism>
<dbReference type="Ensembl" id="ENSEEET00000043931.2">
    <property type="protein sequence ID" value="ENSEEEP00000043433.2"/>
    <property type="gene ID" value="ENSEEEG00000020530.2"/>
</dbReference>
<dbReference type="GO" id="GO:0008360">
    <property type="term" value="P:regulation of cell shape"/>
    <property type="evidence" value="ECO:0007669"/>
    <property type="project" value="InterPro"/>
</dbReference>
<name>A0A4W4GX50_ELEEL</name>
<dbReference type="Pfam" id="PF20491">
    <property type="entry name" value="Ermin"/>
    <property type="match status" value="1"/>
</dbReference>
<reference evidence="1" key="4">
    <citation type="submission" date="2025-08" db="UniProtKB">
        <authorList>
            <consortium name="Ensembl"/>
        </authorList>
    </citation>
    <scope>IDENTIFICATION</scope>
</reference>
<reference evidence="2" key="1">
    <citation type="journal article" date="2014" name="Science">
        <title>Nonhuman genetics. Genomic basis for the convergent evolution of electric organs.</title>
        <authorList>
            <person name="Gallant J.R."/>
            <person name="Traeger L.L."/>
            <person name="Volkening J.D."/>
            <person name="Moffett H."/>
            <person name="Chen P.H."/>
            <person name="Novina C.D."/>
            <person name="Phillips G.N.Jr."/>
            <person name="Anand R."/>
            <person name="Wells G.B."/>
            <person name="Pinch M."/>
            <person name="Guth R."/>
            <person name="Unguez G.A."/>
            <person name="Albert J.S."/>
            <person name="Zakon H.H."/>
            <person name="Samanta M.P."/>
            <person name="Sussman M.R."/>
        </authorList>
    </citation>
    <scope>NUCLEOTIDE SEQUENCE [LARGE SCALE GENOMIC DNA]</scope>
</reference>
<reference evidence="2" key="2">
    <citation type="journal article" date="2017" name="Sci. Adv.">
        <title>A tail of two voltages: Proteomic comparison of the three electric organs of the electric eel.</title>
        <authorList>
            <person name="Traeger L.L."/>
            <person name="Sabat G."/>
            <person name="Barrett-Wilt G.A."/>
            <person name="Wells G.B."/>
            <person name="Sussman M.R."/>
        </authorList>
    </citation>
    <scope>NUCLEOTIDE SEQUENCE [LARGE SCALE GENOMIC DNA]</scope>
</reference>